<dbReference type="Pfam" id="PF04480">
    <property type="entry name" value="DUF559"/>
    <property type="match status" value="1"/>
</dbReference>
<evidence type="ECO:0000256" key="6">
    <source>
        <dbReference type="PIRNR" id="PIRNR018267"/>
    </source>
</evidence>
<proteinExistence type="inferred from homology"/>
<dbReference type="CDD" id="cd00221">
    <property type="entry name" value="Vsr"/>
    <property type="match status" value="1"/>
</dbReference>
<dbReference type="InterPro" id="IPR004603">
    <property type="entry name" value="DNA_mismatch_endonuc_vsr"/>
</dbReference>
<keyword evidence="1 6" id="KW-0540">Nuclease</keyword>
<keyword evidence="3 6" id="KW-0227">DNA damage</keyword>
<protein>
    <recommendedName>
        <fullName evidence="6">Very short patch repair endonuclease</fullName>
        <ecNumber evidence="6">3.1.-.-</ecNumber>
    </recommendedName>
</protein>
<evidence type="ECO:0000313" key="9">
    <source>
        <dbReference type="Proteomes" id="UP000190541"/>
    </source>
</evidence>
<keyword evidence="9" id="KW-1185">Reference proteome</keyword>
<dbReference type="SUPFAM" id="SSF52980">
    <property type="entry name" value="Restriction endonuclease-like"/>
    <property type="match status" value="1"/>
</dbReference>
<name>A0A1T5CSX3_9SPHI</name>
<evidence type="ECO:0000256" key="1">
    <source>
        <dbReference type="ARBA" id="ARBA00022722"/>
    </source>
</evidence>
<evidence type="ECO:0000256" key="3">
    <source>
        <dbReference type="ARBA" id="ARBA00022763"/>
    </source>
</evidence>
<evidence type="ECO:0000256" key="4">
    <source>
        <dbReference type="ARBA" id="ARBA00022801"/>
    </source>
</evidence>
<keyword evidence="5 6" id="KW-0234">DNA repair</keyword>
<dbReference type="GO" id="GO:0016787">
    <property type="term" value="F:hydrolase activity"/>
    <property type="evidence" value="ECO:0007669"/>
    <property type="project" value="UniProtKB-KW"/>
</dbReference>
<reference evidence="8 9" key="1">
    <citation type="submission" date="2017-02" db="EMBL/GenBank/DDBJ databases">
        <authorList>
            <person name="Peterson S.W."/>
        </authorList>
    </citation>
    <scope>NUCLEOTIDE SEQUENCE [LARGE SCALE GENOMIC DNA]</scope>
    <source>
        <strain evidence="8 9">DSM 22899</strain>
    </source>
</reference>
<comment type="function">
    <text evidence="6">May nick specific sequences that contain T:G mispairs resulting from m5C-deamination.</text>
</comment>
<dbReference type="InterPro" id="IPR007569">
    <property type="entry name" value="DUF559"/>
</dbReference>
<evidence type="ECO:0000313" key="8">
    <source>
        <dbReference type="EMBL" id="SKB62575.1"/>
    </source>
</evidence>
<accession>A0A1T5CSX3</accession>
<keyword evidence="4 6" id="KW-0378">Hydrolase</keyword>
<dbReference type="STRING" id="623280.SAMN05660226_02315"/>
<dbReference type="PIRSF" id="PIRSF018267">
    <property type="entry name" value="VSR_endonuc"/>
    <property type="match status" value="1"/>
</dbReference>
<feature type="domain" description="DUF559" evidence="7">
    <location>
        <begin position="100"/>
        <end position="140"/>
    </location>
</feature>
<dbReference type="AlphaFoldDB" id="A0A1T5CSX3"/>
<evidence type="ECO:0000256" key="5">
    <source>
        <dbReference type="ARBA" id="ARBA00023204"/>
    </source>
</evidence>
<dbReference type="InterPro" id="IPR011335">
    <property type="entry name" value="Restrct_endonuc-II-like"/>
</dbReference>
<evidence type="ECO:0000256" key="2">
    <source>
        <dbReference type="ARBA" id="ARBA00022759"/>
    </source>
</evidence>
<dbReference type="GO" id="GO:0004519">
    <property type="term" value="F:endonuclease activity"/>
    <property type="evidence" value="ECO:0007669"/>
    <property type="project" value="UniProtKB-KW"/>
</dbReference>
<dbReference type="EC" id="3.1.-.-" evidence="6"/>
<gene>
    <name evidence="8" type="ORF">SAMN05660226_02315</name>
</gene>
<dbReference type="Proteomes" id="UP000190541">
    <property type="component" value="Unassembled WGS sequence"/>
</dbReference>
<sequence length="155" mass="18372">MVTFVSMPRIPTTPQRSYNMSRIRSRDTKPELLLRKALWAKGIRYRTHTKDLPGKPDIVIRKYRLAIFVDGEFWHGHEWGKTKAIIKSNRNFWITKIERNIQRDKENNAALTAIGYTVFRFWGEDVRKNLQKCVNQIELYIETAGEGRVPYPEDY</sequence>
<evidence type="ECO:0000259" key="7">
    <source>
        <dbReference type="Pfam" id="PF04480"/>
    </source>
</evidence>
<dbReference type="NCBIfam" id="TIGR00632">
    <property type="entry name" value="vsr"/>
    <property type="match status" value="1"/>
</dbReference>
<organism evidence="8 9">
    <name type="scientific">Parapedobacter luteus</name>
    <dbReference type="NCBI Taxonomy" id="623280"/>
    <lineage>
        <taxon>Bacteria</taxon>
        <taxon>Pseudomonadati</taxon>
        <taxon>Bacteroidota</taxon>
        <taxon>Sphingobacteriia</taxon>
        <taxon>Sphingobacteriales</taxon>
        <taxon>Sphingobacteriaceae</taxon>
        <taxon>Parapedobacter</taxon>
    </lineage>
</organism>
<dbReference type="Gene3D" id="3.40.960.10">
    <property type="entry name" value="VSR Endonuclease"/>
    <property type="match status" value="1"/>
</dbReference>
<dbReference type="Pfam" id="PF03852">
    <property type="entry name" value="Vsr"/>
    <property type="match status" value="1"/>
</dbReference>
<comment type="similarity">
    <text evidence="6">Belongs to the vsr family.</text>
</comment>
<keyword evidence="2 6" id="KW-0255">Endonuclease</keyword>
<dbReference type="EMBL" id="FUYS01000005">
    <property type="protein sequence ID" value="SKB62575.1"/>
    <property type="molecule type" value="Genomic_DNA"/>
</dbReference>
<dbReference type="GO" id="GO:0006298">
    <property type="term" value="P:mismatch repair"/>
    <property type="evidence" value="ECO:0007669"/>
    <property type="project" value="UniProtKB-UniRule"/>
</dbReference>